<dbReference type="PANTHER" id="PTHR45690">
    <property type="entry name" value="NACHT, LRR AND PYD DOMAINS-CONTAINING PROTEIN 12"/>
    <property type="match status" value="1"/>
</dbReference>
<dbReference type="RefSeq" id="XP_030065211.1">
    <property type="nucleotide sequence ID" value="XM_030209351.1"/>
</dbReference>
<dbReference type="InterPro" id="IPR007111">
    <property type="entry name" value="NACHT_NTPase"/>
</dbReference>
<dbReference type="OrthoDB" id="120976at2759"/>
<evidence type="ECO:0000256" key="5">
    <source>
        <dbReference type="ARBA" id="ARBA00022840"/>
    </source>
</evidence>
<dbReference type="PANTHER" id="PTHR45690:SF19">
    <property type="entry name" value="NACHT, LRR AND PYD DOMAINS-CONTAINING PROTEIN 3"/>
    <property type="match status" value="1"/>
</dbReference>
<dbReference type="SUPFAM" id="SSF52540">
    <property type="entry name" value="P-loop containing nucleoside triphosphate hydrolases"/>
    <property type="match status" value="1"/>
</dbReference>
<evidence type="ECO:0000256" key="8">
    <source>
        <dbReference type="ARBA" id="ARBA00023233"/>
    </source>
</evidence>
<proteinExistence type="predicted"/>
<evidence type="ECO:0000256" key="3">
    <source>
        <dbReference type="ARBA" id="ARBA00022737"/>
    </source>
</evidence>
<keyword evidence="2" id="KW-0963">Cytoplasm</keyword>
<evidence type="ECO:0000256" key="1">
    <source>
        <dbReference type="ARBA" id="ARBA00004110"/>
    </source>
</evidence>
<dbReference type="Pfam" id="PF05729">
    <property type="entry name" value="NACHT"/>
    <property type="match status" value="1"/>
</dbReference>
<keyword evidence="8" id="KW-1271">Inflammasome</keyword>
<name>A0A6P7YK43_9AMPH</name>
<evidence type="ECO:0000256" key="2">
    <source>
        <dbReference type="ARBA" id="ARBA00022490"/>
    </source>
</evidence>
<dbReference type="GO" id="GO:0045087">
    <property type="term" value="P:innate immune response"/>
    <property type="evidence" value="ECO:0007669"/>
    <property type="project" value="UniProtKB-KW"/>
</dbReference>
<dbReference type="SUPFAM" id="SSF52047">
    <property type="entry name" value="RNI-like"/>
    <property type="match status" value="1"/>
</dbReference>
<evidence type="ECO:0000256" key="7">
    <source>
        <dbReference type="ARBA" id="ARBA00023198"/>
    </source>
</evidence>
<evidence type="ECO:0000256" key="6">
    <source>
        <dbReference type="ARBA" id="ARBA00022843"/>
    </source>
</evidence>
<evidence type="ECO:0000313" key="11">
    <source>
        <dbReference type="RefSeq" id="XP_030065211.1"/>
    </source>
</evidence>
<dbReference type="GO" id="GO:0005829">
    <property type="term" value="C:cytosol"/>
    <property type="evidence" value="ECO:0007669"/>
    <property type="project" value="UniProtKB-SubCell"/>
</dbReference>
<dbReference type="Pfam" id="PF17779">
    <property type="entry name" value="WHD_NOD2"/>
    <property type="match status" value="1"/>
</dbReference>
<keyword evidence="10" id="KW-1185">Reference proteome</keyword>
<dbReference type="GeneID" id="115474053"/>
<accession>A0A6P7YK43</accession>
<dbReference type="Gene3D" id="3.40.50.300">
    <property type="entry name" value="P-loop containing nucleotide triphosphate hydrolases"/>
    <property type="match status" value="1"/>
</dbReference>
<protein>
    <submittedName>
        <fullName evidence="11">NACHT, LRR and PYD domains-containing protein 12-like</fullName>
    </submittedName>
</protein>
<comment type="subcellular location">
    <subcellularLocation>
        <location evidence="1">Inflammasome</location>
    </subcellularLocation>
</comment>
<dbReference type="GO" id="GO:0006954">
    <property type="term" value="P:inflammatory response"/>
    <property type="evidence" value="ECO:0007669"/>
    <property type="project" value="UniProtKB-KW"/>
</dbReference>
<organism evidence="10 11">
    <name type="scientific">Microcaecilia unicolor</name>
    <dbReference type="NCBI Taxonomy" id="1415580"/>
    <lineage>
        <taxon>Eukaryota</taxon>
        <taxon>Metazoa</taxon>
        <taxon>Chordata</taxon>
        <taxon>Craniata</taxon>
        <taxon>Vertebrata</taxon>
        <taxon>Euteleostomi</taxon>
        <taxon>Amphibia</taxon>
        <taxon>Gymnophiona</taxon>
        <taxon>Siphonopidae</taxon>
        <taxon>Microcaecilia</taxon>
    </lineage>
</organism>
<keyword evidence="6" id="KW-0832">Ubl conjugation</keyword>
<evidence type="ECO:0000259" key="9">
    <source>
        <dbReference type="PROSITE" id="PS50837"/>
    </source>
</evidence>
<dbReference type="InParanoid" id="A0A6P7YK43"/>
<dbReference type="PROSITE" id="PS50837">
    <property type="entry name" value="NACHT"/>
    <property type="match status" value="1"/>
</dbReference>
<dbReference type="AlphaFoldDB" id="A0A6P7YK43"/>
<keyword evidence="3" id="KW-0677">Repeat</keyword>
<dbReference type="Proteomes" id="UP000515156">
    <property type="component" value="Chromosome 7"/>
</dbReference>
<reference evidence="11" key="1">
    <citation type="submission" date="2025-08" db="UniProtKB">
        <authorList>
            <consortium name="RefSeq"/>
        </authorList>
    </citation>
    <scope>IDENTIFICATION</scope>
</reference>
<keyword evidence="5" id="KW-0067">ATP-binding</keyword>
<dbReference type="SMART" id="SM00368">
    <property type="entry name" value="LRR_RI"/>
    <property type="match status" value="3"/>
</dbReference>
<gene>
    <name evidence="11" type="primary">LOC115474053</name>
</gene>
<keyword evidence="4" id="KW-0547">Nucleotide-binding</keyword>
<evidence type="ECO:0000256" key="4">
    <source>
        <dbReference type="ARBA" id="ARBA00022741"/>
    </source>
</evidence>
<dbReference type="InterPro" id="IPR027417">
    <property type="entry name" value="P-loop_NTPase"/>
</dbReference>
<evidence type="ECO:0000313" key="10">
    <source>
        <dbReference type="Proteomes" id="UP000515156"/>
    </source>
</evidence>
<dbReference type="Pfam" id="PF17776">
    <property type="entry name" value="NLRC4_HD2"/>
    <property type="match status" value="1"/>
</dbReference>
<keyword evidence="7" id="KW-0395">Inflammatory response</keyword>
<dbReference type="InterPro" id="IPR050637">
    <property type="entry name" value="NLRP_innate_immun_reg"/>
</dbReference>
<dbReference type="InterPro" id="IPR032675">
    <property type="entry name" value="LRR_dom_sf"/>
</dbReference>
<dbReference type="GO" id="GO:0005524">
    <property type="term" value="F:ATP binding"/>
    <property type="evidence" value="ECO:0007669"/>
    <property type="project" value="UniProtKB-KW"/>
</dbReference>
<dbReference type="Gene3D" id="3.80.10.10">
    <property type="entry name" value="Ribonuclease Inhibitor"/>
    <property type="match status" value="1"/>
</dbReference>
<dbReference type="KEGG" id="muo:115474053"/>
<sequence length="686" mass="78673">MEKIKEAYQMMKSGDAQQGESLYLNTAYTEPLIIGKHRCPNEKKEEISAIGRKHLEVMNERYSLKYFPTSVEMFFEADSKGLLPRTVVVQGPAGIGKTFLICKIMLDWASEKLYQKKFNFVFHLSCRDMNIMEAEMSLLDLIINKCPDASTLVQEILGESEKLLFLIDGFDELKYSLNVPGTKIHSDPCEKTTVENILNGLLLKKLLPKSYLIITTRPAALEKLQLFLKAPRFTEIMGFDETGRKEYFNLFFANKNKAEQAYSYVFENEIVYTICFIPAVCWTICTMIKEQFEKGEDIMSSSKTITSLFYSIIVSMLKHHSRTTELTVGSCLRNLCSLAQEGILEKKFLFKEEDLERHHLRVCDGVALFLNKTVFQRGITCQNLFDFSHLRFQQFFAALYYILDNDQEEMGSLVGQRKDVASLLRMSRENKEKQTKLTVRFLFGLLNEKTRPLTESYFQCKIFSPAIKRDLETSVKVAARKKYGTEGYDLLNWLHCLFEIQDEEFVKSAMKHLKNIDLSFLTFTFRDCGILAYCLQKSARKHAVDLTKCRILCAQIPILKPGIPNCSSLELGSNKLGNSGVKLLCEILMNSGCKLRTLSLEENYLTDECTKDLCTTLHAMQTLETLSLANNSFKDISIGPFIQLIESCTKLSLIYLLDNQFSKRGEDQLRQLSEKLEKLGRVILLM</sequence>
<dbReference type="InterPro" id="IPR041267">
    <property type="entry name" value="NLRP_HD2"/>
</dbReference>
<feature type="domain" description="NACHT" evidence="9">
    <location>
        <begin position="85"/>
        <end position="290"/>
    </location>
</feature>
<dbReference type="InterPro" id="IPR041075">
    <property type="entry name" value="NOD1/2_WH"/>
</dbReference>